<organism evidence="1">
    <name type="scientific">Methanofollis liminatans</name>
    <dbReference type="NCBI Taxonomy" id="2201"/>
    <lineage>
        <taxon>Archaea</taxon>
        <taxon>Methanobacteriati</taxon>
        <taxon>Methanobacteriota</taxon>
        <taxon>Stenosarchaea group</taxon>
        <taxon>Methanomicrobia</taxon>
        <taxon>Methanomicrobiales</taxon>
        <taxon>Methanomicrobiaceae</taxon>
        <taxon>Methanofollis</taxon>
    </lineage>
</organism>
<comment type="caution">
    <text evidence="1">The sequence shown here is derived from an EMBL/GenBank/DDBJ whole genome shotgun (WGS) entry which is preliminary data.</text>
</comment>
<proteinExistence type="predicted"/>
<evidence type="ECO:0000313" key="1">
    <source>
        <dbReference type="EMBL" id="HDS64076.1"/>
    </source>
</evidence>
<accession>A0A831LT21</accession>
<reference evidence="1" key="1">
    <citation type="journal article" date="2020" name="mSystems">
        <title>Genome- and Community-Level Interaction Insights into Carbon Utilization and Element Cycling Functions of Hydrothermarchaeota in Hydrothermal Sediment.</title>
        <authorList>
            <person name="Zhou Z."/>
            <person name="Liu Y."/>
            <person name="Xu W."/>
            <person name="Pan J."/>
            <person name="Luo Z.H."/>
            <person name="Li M."/>
        </authorList>
    </citation>
    <scope>NUCLEOTIDE SEQUENCE</scope>
    <source>
        <strain evidence="1">SpSt-1183</strain>
    </source>
</reference>
<gene>
    <name evidence="1" type="ORF">ENN52_08200</name>
</gene>
<dbReference type="EMBL" id="DSBY01000333">
    <property type="protein sequence ID" value="HDS64076.1"/>
    <property type="molecule type" value="Genomic_DNA"/>
</dbReference>
<name>A0A831LT21_9EURY</name>
<dbReference type="Proteomes" id="UP000885648">
    <property type="component" value="Unassembled WGS sequence"/>
</dbReference>
<protein>
    <submittedName>
        <fullName evidence="1">Uncharacterized protein</fullName>
    </submittedName>
</protein>
<dbReference type="AlphaFoldDB" id="A0A831LT21"/>
<sequence length="87" mass="9259">MLNTREIITKIWNAQGYGNLAVWKNGATEVIEPGAAPEKDGEPPLVIFKPIPLVGGFSMLDFALGDAELLAFVESEVTGAGGEITRD</sequence>